<feature type="transmembrane region" description="Helical" evidence="13">
    <location>
        <begin position="85"/>
        <end position="104"/>
    </location>
</feature>
<keyword evidence="6 13" id="KW-0812">Transmembrane</keyword>
<dbReference type="InterPro" id="IPR000568">
    <property type="entry name" value="ATP_synth_F0_asu"/>
</dbReference>
<keyword evidence="7" id="KW-0375">Hydrogen ion transport</keyword>
<dbReference type="FunFam" id="1.20.120.220:FF:000003">
    <property type="entry name" value="ATP synthase subunit a"/>
    <property type="match status" value="1"/>
</dbReference>
<reference evidence="14 15" key="1">
    <citation type="journal article" date="2011" name="PLoS Pathog.">
        <title>Endophytic Life Strategies Decoded by Genome and Transcriptome Analyses of the Mutualistic Root Symbiont Piriformospora indica.</title>
        <authorList>
            <person name="Zuccaro A."/>
            <person name="Lahrmann U."/>
            <person name="Guldener U."/>
            <person name="Langen G."/>
            <person name="Pfiffi S."/>
            <person name="Biedenkopf D."/>
            <person name="Wong P."/>
            <person name="Samans B."/>
            <person name="Grimm C."/>
            <person name="Basiewicz M."/>
            <person name="Murat C."/>
            <person name="Martin F."/>
            <person name="Kogel K.H."/>
        </authorList>
    </citation>
    <scope>NUCLEOTIDE SEQUENCE [LARGE SCALE GENOMIC DNA]</scope>
    <source>
        <strain evidence="14 15">DSM 11827</strain>
    </source>
</reference>
<dbReference type="AlphaFoldDB" id="G4U3F6"/>
<evidence type="ECO:0000256" key="4">
    <source>
        <dbReference type="ARBA" id="ARBA00022448"/>
    </source>
</evidence>
<evidence type="ECO:0000256" key="2">
    <source>
        <dbReference type="ARBA" id="ARBA00006810"/>
    </source>
</evidence>
<keyword evidence="5" id="KW-0138">CF(0)</keyword>
<feature type="transmembrane region" description="Helical" evidence="13">
    <location>
        <begin position="199"/>
        <end position="219"/>
    </location>
</feature>
<evidence type="ECO:0000256" key="9">
    <source>
        <dbReference type="ARBA" id="ARBA00023065"/>
    </source>
</evidence>
<feature type="transmembrane region" description="Helical" evidence="13">
    <location>
        <begin position="31"/>
        <end position="48"/>
    </location>
</feature>
<geneLocation type="mitochondrion" evidence="14"/>
<dbReference type="Gene3D" id="1.20.120.220">
    <property type="entry name" value="ATP synthase, F0 complex, subunit A"/>
    <property type="match status" value="1"/>
</dbReference>
<keyword evidence="15" id="KW-1185">Reference proteome</keyword>
<feature type="transmembrane region" description="Helical" evidence="13">
    <location>
        <begin position="142"/>
        <end position="168"/>
    </location>
</feature>
<dbReference type="FunCoup" id="G4U3F6">
    <property type="interactions" value="68"/>
</dbReference>
<dbReference type="InterPro" id="IPR023011">
    <property type="entry name" value="ATP_synth_F0_asu_AS"/>
</dbReference>
<gene>
    <name evidence="14" type="ORF">PIIN_mito_ATP6</name>
</gene>
<dbReference type="Proteomes" id="UP000007148">
    <property type="component" value="Mitochondrion MT"/>
</dbReference>
<evidence type="ECO:0000256" key="6">
    <source>
        <dbReference type="ARBA" id="ARBA00022692"/>
    </source>
</evidence>
<dbReference type="EMBL" id="FQ859090">
    <property type="protein sequence ID" value="CCA78115.1"/>
    <property type="molecule type" value="Genomic_DNA"/>
</dbReference>
<dbReference type="InParanoid" id="G4U3F6"/>
<dbReference type="NCBIfam" id="TIGR01131">
    <property type="entry name" value="ATP_synt_6_or_A"/>
    <property type="match status" value="1"/>
</dbReference>
<keyword evidence="11" id="KW-0066">ATP synthesis</keyword>
<dbReference type="PROSITE" id="PS00449">
    <property type="entry name" value="ATPASE_A"/>
    <property type="match status" value="1"/>
</dbReference>
<proteinExistence type="inferred from homology"/>
<dbReference type="InterPro" id="IPR035908">
    <property type="entry name" value="F0_ATP_A_sf"/>
</dbReference>
<evidence type="ECO:0000256" key="12">
    <source>
        <dbReference type="RuleBase" id="RU004450"/>
    </source>
</evidence>
<dbReference type="PANTHER" id="PTHR11410">
    <property type="entry name" value="ATP SYNTHASE SUBUNIT A"/>
    <property type="match status" value="1"/>
</dbReference>
<evidence type="ECO:0000256" key="7">
    <source>
        <dbReference type="ARBA" id="ARBA00022781"/>
    </source>
</evidence>
<keyword evidence="8 13" id="KW-1133">Transmembrane helix</keyword>
<dbReference type="OrthoDB" id="5976622at2759"/>
<keyword evidence="4" id="KW-0813">Transport</keyword>
<dbReference type="STRING" id="1109443.G4U3F6"/>
<sequence length="250" mass="27534">MFSPLDQFETISLFSLAAPILGNFNIALTNLGFYCFLVFVIIFGFHVISNNNLALVPSHYSIALESFFASIANMVRSQIGENKEIYLPFVYSLFLFILVSNLVSNVPYNFAVTSSAIVCLGLSVTIFLSVTILALTKHGIKFFSFFVPSGCPLALVPLLVLIELISYFARSVSLGLRLFANIVAGHTLLAILSSFLIKLFSTSILVFFVTLIPFALFTAIIGLEIAVSFIQAFVFSLLVCSYIKDAEYLH</sequence>
<dbReference type="PANTHER" id="PTHR11410:SF0">
    <property type="entry name" value="ATP SYNTHASE SUBUNIT A"/>
    <property type="match status" value="1"/>
</dbReference>
<dbReference type="GO" id="GO:0045259">
    <property type="term" value="C:proton-transporting ATP synthase complex"/>
    <property type="evidence" value="ECO:0007669"/>
    <property type="project" value="UniProtKB-KW"/>
</dbReference>
<comment type="subcellular location">
    <subcellularLocation>
        <location evidence="1 12">Mitochondrion inner membrane</location>
        <topology evidence="1 12">Multi-pass membrane protein</topology>
    </subcellularLocation>
</comment>
<evidence type="ECO:0000256" key="3">
    <source>
        <dbReference type="ARBA" id="ARBA00021312"/>
    </source>
</evidence>
<dbReference type="GO" id="GO:0046933">
    <property type="term" value="F:proton-transporting ATP synthase activity, rotational mechanism"/>
    <property type="evidence" value="ECO:0007669"/>
    <property type="project" value="TreeGrafter"/>
</dbReference>
<dbReference type="NCBIfam" id="NF004482">
    <property type="entry name" value="PRK05815.2-4"/>
    <property type="match status" value="1"/>
</dbReference>
<dbReference type="HAMAP" id="MF_01393">
    <property type="entry name" value="ATP_synth_a_bact"/>
    <property type="match status" value="1"/>
</dbReference>
<name>G4U3F6_SERID</name>
<dbReference type="InterPro" id="IPR045083">
    <property type="entry name" value="ATP_synth_F0_asu_bact/mt"/>
</dbReference>
<accession>G4U3F6</accession>
<protein>
    <recommendedName>
        <fullName evidence="3 12">ATP synthase subunit a</fullName>
    </recommendedName>
</protein>
<evidence type="ECO:0000256" key="8">
    <source>
        <dbReference type="ARBA" id="ARBA00022989"/>
    </source>
</evidence>
<dbReference type="eggNOG" id="KOG4665">
    <property type="taxonomic scope" value="Eukaryota"/>
</dbReference>
<evidence type="ECO:0000256" key="1">
    <source>
        <dbReference type="ARBA" id="ARBA00004448"/>
    </source>
</evidence>
<feature type="transmembrane region" description="Helical" evidence="13">
    <location>
        <begin position="110"/>
        <end position="135"/>
    </location>
</feature>
<dbReference type="SUPFAM" id="SSF81336">
    <property type="entry name" value="F1F0 ATP synthase subunit A"/>
    <property type="match status" value="1"/>
</dbReference>
<evidence type="ECO:0000256" key="13">
    <source>
        <dbReference type="SAM" id="Phobius"/>
    </source>
</evidence>
<evidence type="ECO:0000256" key="5">
    <source>
        <dbReference type="ARBA" id="ARBA00022547"/>
    </source>
</evidence>
<evidence type="ECO:0000256" key="11">
    <source>
        <dbReference type="ARBA" id="ARBA00023310"/>
    </source>
</evidence>
<evidence type="ECO:0000256" key="10">
    <source>
        <dbReference type="ARBA" id="ARBA00023136"/>
    </source>
</evidence>
<feature type="transmembrane region" description="Helical" evidence="13">
    <location>
        <begin position="174"/>
        <end position="192"/>
    </location>
</feature>
<dbReference type="PRINTS" id="PR00123">
    <property type="entry name" value="ATPASEA"/>
</dbReference>
<feature type="transmembrane region" description="Helical" evidence="13">
    <location>
        <begin position="54"/>
        <end position="73"/>
    </location>
</feature>
<keyword evidence="14" id="KW-0496">Mitochondrion</keyword>
<organism evidence="15">
    <name type="scientific">Serendipita indica (strain DSM 11827)</name>
    <name type="common">Root endophyte fungus</name>
    <name type="synonym">Piriformospora indica</name>
    <dbReference type="NCBI Taxonomy" id="1109443"/>
    <lineage>
        <taxon>Eukaryota</taxon>
        <taxon>Fungi</taxon>
        <taxon>Dikarya</taxon>
        <taxon>Basidiomycota</taxon>
        <taxon>Agaricomycotina</taxon>
        <taxon>Agaricomycetes</taxon>
        <taxon>Sebacinales</taxon>
        <taxon>Serendipitaceae</taxon>
        <taxon>Serendipita</taxon>
    </lineage>
</organism>
<comment type="similarity">
    <text evidence="2">Belongs to the ATPase A chain family.</text>
</comment>
<keyword evidence="9" id="KW-0406">Ion transport</keyword>
<dbReference type="Pfam" id="PF00119">
    <property type="entry name" value="ATP-synt_A"/>
    <property type="match status" value="1"/>
</dbReference>
<keyword evidence="10 13" id="KW-0472">Membrane</keyword>
<dbReference type="GO" id="GO:0005743">
    <property type="term" value="C:mitochondrial inner membrane"/>
    <property type="evidence" value="ECO:0007669"/>
    <property type="project" value="UniProtKB-SubCell"/>
</dbReference>
<evidence type="ECO:0000313" key="14">
    <source>
        <dbReference type="EMBL" id="CCA78115.1"/>
    </source>
</evidence>
<dbReference type="CDD" id="cd00310">
    <property type="entry name" value="ATP-synt_Fo_a_6"/>
    <property type="match status" value="1"/>
</dbReference>
<evidence type="ECO:0000313" key="15">
    <source>
        <dbReference type="Proteomes" id="UP000007148"/>
    </source>
</evidence>